<reference evidence="1" key="1">
    <citation type="submission" date="2021-03" db="EMBL/GenBank/DDBJ databases">
        <authorList>
            <consortium name="DOE Joint Genome Institute"/>
            <person name="Ahrendt S."/>
            <person name="Looney B.P."/>
            <person name="Miyauchi S."/>
            <person name="Morin E."/>
            <person name="Drula E."/>
            <person name="Courty P.E."/>
            <person name="Chicoki N."/>
            <person name="Fauchery L."/>
            <person name="Kohler A."/>
            <person name="Kuo A."/>
            <person name="Labutti K."/>
            <person name="Pangilinan J."/>
            <person name="Lipzen A."/>
            <person name="Riley R."/>
            <person name="Andreopoulos W."/>
            <person name="He G."/>
            <person name="Johnson J."/>
            <person name="Barry K.W."/>
            <person name="Grigoriev I.V."/>
            <person name="Nagy L."/>
            <person name="Hibbett D."/>
            <person name="Henrissat B."/>
            <person name="Matheny P.B."/>
            <person name="Labbe J."/>
            <person name="Martin F."/>
        </authorList>
    </citation>
    <scope>NUCLEOTIDE SEQUENCE</scope>
    <source>
        <strain evidence="1">HHB10654</strain>
    </source>
</reference>
<gene>
    <name evidence="1" type="ORF">BV25DRAFT_1922279</name>
</gene>
<comment type="caution">
    <text evidence="1">The sequence shown here is derived from an EMBL/GenBank/DDBJ whole genome shotgun (WGS) entry which is preliminary data.</text>
</comment>
<name>A0ACB8SF96_9AGAM</name>
<sequence length="62" mass="7155">MESVIVWASMELPRAPSLCADGTRMWGVVVRADVAQQLVALDRAENEEEIRMRREPDSRRRD</sequence>
<dbReference type="EMBL" id="MU277333">
    <property type="protein sequence ID" value="KAI0054882.1"/>
    <property type="molecule type" value="Genomic_DNA"/>
</dbReference>
<keyword evidence="2" id="KW-1185">Reference proteome</keyword>
<protein>
    <submittedName>
        <fullName evidence="1">Uncharacterized protein</fullName>
    </submittedName>
</protein>
<dbReference type="Proteomes" id="UP000814140">
    <property type="component" value="Unassembled WGS sequence"/>
</dbReference>
<proteinExistence type="predicted"/>
<accession>A0ACB8SF96</accession>
<reference evidence="1" key="2">
    <citation type="journal article" date="2022" name="New Phytol.">
        <title>Evolutionary transition to the ectomycorrhizal habit in the genomes of a hyperdiverse lineage of mushroom-forming fungi.</title>
        <authorList>
            <person name="Looney B."/>
            <person name="Miyauchi S."/>
            <person name="Morin E."/>
            <person name="Drula E."/>
            <person name="Courty P.E."/>
            <person name="Kohler A."/>
            <person name="Kuo A."/>
            <person name="LaButti K."/>
            <person name="Pangilinan J."/>
            <person name="Lipzen A."/>
            <person name="Riley R."/>
            <person name="Andreopoulos W."/>
            <person name="He G."/>
            <person name="Johnson J."/>
            <person name="Nolan M."/>
            <person name="Tritt A."/>
            <person name="Barry K.W."/>
            <person name="Grigoriev I.V."/>
            <person name="Nagy L.G."/>
            <person name="Hibbett D."/>
            <person name="Henrissat B."/>
            <person name="Matheny P.B."/>
            <person name="Labbe J."/>
            <person name="Martin F.M."/>
        </authorList>
    </citation>
    <scope>NUCLEOTIDE SEQUENCE</scope>
    <source>
        <strain evidence="1">HHB10654</strain>
    </source>
</reference>
<evidence type="ECO:0000313" key="2">
    <source>
        <dbReference type="Proteomes" id="UP000814140"/>
    </source>
</evidence>
<organism evidence="1 2">
    <name type="scientific">Artomyces pyxidatus</name>
    <dbReference type="NCBI Taxonomy" id="48021"/>
    <lineage>
        <taxon>Eukaryota</taxon>
        <taxon>Fungi</taxon>
        <taxon>Dikarya</taxon>
        <taxon>Basidiomycota</taxon>
        <taxon>Agaricomycotina</taxon>
        <taxon>Agaricomycetes</taxon>
        <taxon>Russulales</taxon>
        <taxon>Auriscalpiaceae</taxon>
        <taxon>Artomyces</taxon>
    </lineage>
</organism>
<evidence type="ECO:0000313" key="1">
    <source>
        <dbReference type="EMBL" id="KAI0054882.1"/>
    </source>
</evidence>